<dbReference type="InterPro" id="IPR032816">
    <property type="entry name" value="VTT_dom"/>
</dbReference>
<keyword evidence="3 6" id="KW-0812">Transmembrane</keyword>
<feature type="transmembrane region" description="Helical" evidence="6">
    <location>
        <begin position="145"/>
        <end position="166"/>
    </location>
</feature>
<feature type="transmembrane region" description="Helical" evidence="6">
    <location>
        <begin position="178"/>
        <end position="196"/>
    </location>
</feature>
<dbReference type="EMBL" id="MHIX01000042">
    <property type="protein sequence ID" value="OGY58521.1"/>
    <property type="molecule type" value="Genomic_DNA"/>
</dbReference>
<feature type="transmembrane region" description="Helical" evidence="6">
    <location>
        <begin position="55"/>
        <end position="79"/>
    </location>
</feature>
<dbReference type="Proteomes" id="UP000178515">
    <property type="component" value="Unassembled WGS sequence"/>
</dbReference>
<dbReference type="AlphaFoldDB" id="A0A1G1Z1K7"/>
<proteinExistence type="predicted"/>
<keyword evidence="5 6" id="KW-0472">Membrane</keyword>
<dbReference type="PANTHER" id="PTHR42709:SF6">
    <property type="entry name" value="UNDECAPRENYL PHOSPHATE TRANSPORTER A"/>
    <property type="match status" value="1"/>
</dbReference>
<reference evidence="8 9" key="1">
    <citation type="journal article" date="2016" name="Nat. Commun.">
        <title>Thousands of microbial genomes shed light on interconnected biogeochemical processes in an aquifer system.</title>
        <authorList>
            <person name="Anantharaman K."/>
            <person name="Brown C.T."/>
            <person name="Hug L.A."/>
            <person name="Sharon I."/>
            <person name="Castelle C.J."/>
            <person name="Probst A.J."/>
            <person name="Thomas B.C."/>
            <person name="Singh A."/>
            <person name="Wilkins M.J."/>
            <person name="Karaoz U."/>
            <person name="Brodie E.L."/>
            <person name="Williams K.H."/>
            <person name="Hubbard S.S."/>
            <person name="Banfield J.F."/>
        </authorList>
    </citation>
    <scope>NUCLEOTIDE SEQUENCE [LARGE SCALE GENOMIC DNA]</scope>
</reference>
<evidence type="ECO:0000256" key="2">
    <source>
        <dbReference type="ARBA" id="ARBA00022475"/>
    </source>
</evidence>
<dbReference type="GO" id="GO:0005886">
    <property type="term" value="C:plasma membrane"/>
    <property type="evidence" value="ECO:0007669"/>
    <property type="project" value="UniProtKB-SubCell"/>
</dbReference>
<sequence>MLNLLEILSEFVLSVIKDWGYGGIFALMALESANIPIPSEVIMTFSGFLVSEKVFSFWSVVMWGTLGNLAGSLISYGIAYKWREEAIKILTKTVIISRKDFESAERWFKRFGTHSAFIGRFIPVIRTFISFPAGMFRVNLLKFSILTFIGSFVWSLFLTAIGRMLGEKWDVFGKYFEQFEYAIAALIIIVVAWWIWKRYKEAKESKASSDTV</sequence>
<keyword evidence="4 6" id="KW-1133">Transmembrane helix</keyword>
<evidence type="ECO:0000259" key="7">
    <source>
        <dbReference type="Pfam" id="PF09335"/>
    </source>
</evidence>
<accession>A0A1G1Z1K7</accession>
<dbReference type="InterPro" id="IPR051311">
    <property type="entry name" value="DedA_domain"/>
</dbReference>
<evidence type="ECO:0000256" key="5">
    <source>
        <dbReference type="ARBA" id="ARBA00023136"/>
    </source>
</evidence>
<comment type="subcellular location">
    <subcellularLocation>
        <location evidence="1">Cell membrane</location>
        <topology evidence="1">Multi-pass membrane protein</topology>
    </subcellularLocation>
</comment>
<dbReference type="PANTHER" id="PTHR42709">
    <property type="entry name" value="ALKALINE PHOSPHATASE LIKE PROTEIN"/>
    <property type="match status" value="1"/>
</dbReference>
<dbReference type="STRING" id="1797689.A3F24_01085"/>
<evidence type="ECO:0000313" key="8">
    <source>
        <dbReference type="EMBL" id="OGY58521.1"/>
    </source>
</evidence>
<keyword evidence="2" id="KW-1003">Cell membrane</keyword>
<feature type="domain" description="VTT" evidence="7">
    <location>
        <begin position="37"/>
        <end position="163"/>
    </location>
</feature>
<name>A0A1G1Z1K7_9BACT</name>
<gene>
    <name evidence="8" type="ORF">A3F24_01085</name>
</gene>
<evidence type="ECO:0000256" key="1">
    <source>
        <dbReference type="ARBA" id="ARBA00004651"/>
    </source>
</evidence>
<evidence type="ECO:0000313" key="9">
    <source>
        <dbReference type="Proteomes" id="UP000178515"/>
    </source>
</evidence>
<comment type="caution">
    <text evidence="8">The sequence shown here is derived from an EMBL/GenBank/DDBJ whole genome shotgun (WGS) entry which is preliminary data.</text>
</comment>
<dbReference type="Pfam" id="PF09335">
    <property type="entry name" value="VTT_dom"/>
    <property type="match status" value="1"/>
</dbReference>
<organism evidence="8 9">
    <name type="scientific">Candidatus Colwellbacteria bacterium RIFCSPHIGHO2_12_FULL_44_17</name>
    <dbReference type="NCBI Taxonomy" id="1797689"/>
    <lineage>
        <taxon>Bacteria</taxon>
        <taxon>Candidatus Colwelliibacteriota</taxon>
    </lineage>
</organism>
<evidence type="ECO:0000256" key="3">
    <source>
        <dbReference type="ARBA" id="ARBA00022692"/>
    </source>
</evidence>
<evidence type="ECO:0000256" key="4">
    <source>
        <dbReference type="ARBA" id="ARBA00022989"/>
    </source>
</evidence>
<evidence type="ECO:0000256" key="6">
    <source>
        <dbReference type="SAM" id="Phobius"/>
    </source>
</evidence>
<protein>
    <recommendedName>
        <fullName evidence="7">VTT domain-containing protein</fullName>
    </recommendedName>
</protein>